<proteinExistence type="predicted"/>
<dbReference type="EMBL" id="JAHLQT010007950">
    <property type="protein sequence ID" value="KAG7174083.1"/>
    <property type="molecule type" value="Genomic_DNA"/>
</dbReference>
<organism evidence="2 3">
    <name type="scientific">Homarus americanus</name>
    <name type="common">American lobster</name>
    <dbReference type="NCBI Taxonomy" id="6706"/>
    <lineage>
        <taxon>Eukaryota</taxon>
        <taxon>Metazoa</taxon>
        <taxon>Ecdysozoa</taxon>
        <taxon>Arthropoda</taxon>
        <taxon>Crustacea</taxon>
        <taxon>Multicrustacea</taxon>
        <taxon>Malacostraca</taxon>
        <taxon>Eumalacostraca</taxon>
        <taxon>Eucarida</taxon>
        <taxon>Decapoda</taxon>
        <taxon>Pleocyemata</taxon>
        <taxon>Astacidea</taxon>
        <taxon>Nephropoidea</taxon>
        <taxon>Nephropidae</taxon>
        <taxon>Homarus</taxon>
    </lineage>
</organism>
<reference evidence="2" key="1">
    <citation type="journal article" date="2021" name="Sci. Adv.">
        <title>The American lobster genome reveals insights on longevity, neural, and immune adaptations.</title>
        <authorList>
            <person name="Polinski J.M."/>
            <person name="Zimin A.V."/>
            <person name="Clark K.F."/>
            <person name="Kohn A.B."/>
            <person name="Sadowski N."/>
            <person name="Timp W."/>
            <person name="Ptitsyn A."/>
            <person name="Khanna P."/>
            <person name="Romanova D.Y."/>
            <person name="Williams P."/>
            <person name="Greenwood S.J."/>
            <person name="Moroz L.L."/>
            <person name="Walt D.R."/>
            <person name="Bodnar A.G."/>
        </authorList>
    </citation>
    <scope>NUCLEOTIDE SEQUENCE</scope>
    <source>
        <strain evidence="2">GMGI-L3</strain>
    </source>
</reference>
<feature type="region of interest" description="Disordered" evidence="1">
    <location>
        <begin position="20"/>
        <end position="43"/>
    </location>
</feature>
<protein>
    <submittedName>
        <fullName evidence="2">Uncharacterized protein</fullName>
    </submittedName>
</protein>
<name>A0A8J5N7K3_HOMAM</name>
<gene>
    <name evidence="2" type="ORF">Hamer_G017808</name>
</gene>
<dbReference type="Proteomes" id="UP000747542">
    <property type="component" value="Unassembled WGS sequence"/>
</dbReference>
<sequence length="99" mass="10492">MVGRVTLLTFHSRAESSVTWTAPGEHLTPSTTGEGGREGRPRHQQLPRLRIVVLGAEGVGKSGKDITPAAGAESRRDDESLLIMGGAPEVYVPNTCLTV</sequence>
<comment type="caution">
    <text evidence="2">The sequence shown here is derived from an EMBL/GenBank/DDBJ whole genome shotgun (WGS) entry which is preliminary data.</text>
</comment>
<dbReference type="AlphaFoldDB" id="A0A8J5N7K3"/>
<keyword evidence="3" id="KW-1185">Reference proteome</keyword>
<evidence type="ECO:0000256" key="1">
    <source>
        <dbReference type="SAM" id="MobiDB-lite"/>
    </source>
</evidence>
<evidence type="ECO:0000313" key="2">
    <source>
        <dbReference type="EMBL" id="KAG7174083.1"/>
    </source>
</evidence>
<accession>A0A8J5N7K3</accession>
<evidence type="ECO:0000313" key="3">
    <source>
        <dbReference type="Proteomes" id="UP000747542"/>
    </source>
</evidence>